<dbReference type="OrthoDB" id="361013at2759"/>
<dbReference type="Gene3D" id="2.40.50.140">
    <property type="entry name" value="Nucleic acid-binding proteins"/>
    <property type="match status" value="1"/>
</dbReference>
<gene>
    <name evidence="9 10" type="primary">LOC111128024</name>
</gene>
<comment type="subcellular location">
    <subcellularLocation>
        <location evidence="1">Mitochondrion</location>
    </subcellularLocation>
</comment>
<evidence type="ECO:0000313" key="8">
    <source>
        <dbReference type="Proteomes" id="UP000694844"/>
    </source>
</evidence>
<dbReference type="PROSITE" id="PS00055">
    <property type="entry name" value="RIBOSOMAL_S12"/>
    <property type="match status" value="1"/>
</dbReference>
<organism evidence="8 10">
    <name type="scientific">Crassostrea virginica</name>
    <name type="common">Eastern oyster</name>
    <dbReference type="NCBI Taxonomy" id="6565"/>
    <lineage>
        <taxon>Eukaryota</taxon>
        <taxon>Metazoa</taxon>
        <taxon>Spiralia</taxon>
        <taxon>Lophotrochozoa</taxon>
        <taxon>Mollusca</taxon>
        <taxon>Bivalvia</taxon>
        <taxon>Autobranchia</taxon>
        <taxon>Pteriomorphia</taxon>
        <taxon>Ostreida</taxon>
        <taxon>Ostreoidea</taxon>
        <taxon>Ostreidae</taxon>
        <taxon>Crassostrea</taxon>
    </lineage>
</organism>
<dbReference type="AlphaFoldDB" id="A0A8B8DNC9"/>
<evidence type="ECO:0000256" key="2">
    <source>
        <dbReference type="ARBA" id="ARBA00005657"/>
    </source>
</evidence>
<dbReference type="Pfam" id="PF00164">
    <property type="entry name" value="Ribosom_S12_S23"/>
    <property type="match status" value="1"/>
</dbReference>
<dbReference type="GO" id="GO:0003735">
    <property type="term" value="F:structural constituent of ribosome"/>
    <property type="evidence" value="ECO:0007669"/>
    <property type="project" value="InterPro"/>
</dbReference>
<dbReference type="GO" id="GO:0006412">
    <property type="term" value="P:translation"/>
    <property type="evidence" value="ECO:0007669"/>
    <property type="project" value="InterPro"/>
</dbReference>
<dbReference type="SUPFAM" id="SSF50249">
    <property type="entry name" value="Nucleic acid-binding proteins"/>
    <property type="match status" value="1"/>
</dbReference>
<dbReference type="GO" id="GO:0015935">
    <property type="term" value="C:small ribosomal subunit"/>
    <property type="evidence" value="ECO:0007669"/>
    <property type="project" value="InterPro"/>
</dbReference>
<dbReference type="NCBIfam" id="TIGR00981">
    <property type="entry name" value="rpsL_bact"/>
    <property type="match status" value="1"/>
</dbReference>
<evidence type="ECO:0000256" key="3">
    <source>
        <dbReference type="ARBA" id="ARBA00022946"/>
    </source>
</evidence>
<protein>
    <recommendedName>
        <fullName evidence="7">Small ribosomal subunit protein uS12m</fullName>
    </recommendedName>
</protein>
<evidence type="ECO:0000256" key="1">
    <source>
        <dbReference type="ARBA" id="ARBA00004173"/>
    </source>
</evidence>
<keyword evidence="3" id="KW-0809">Transit peptide</keyword>
<evidence type="ECO:0000256" key="6">
    <source>
        <dbReference type="ARBA" id="ARBA00023274"/>
    </source>
</evidence>
<dbReference type="RefSeq" id="XP_022329099.1">
    <property type="nucleotide sequence ID" value="XM_022473391.1"/>
</dbReference>
<dbReference type="InterPro" id="IPR006032">
    <property type="entry name" value="Ribosomal_uS12"/>
</dbReference>
<dbReference type="PRINTS" id="PR01034">
    <property type="entry name" value="RIBOSOMALS12"/>
</dbReference>
<dbReference type="RefSeq" id="XP_022329098.1">
    <property type="nucleotide sequence ID" value="XM_022473390.1"/>
</dbReference>
<dbReference type="CDD" id="cd03368">
    <property type="entry name" value="Ribosomal_S12"/>
    <property type="match status" value="1"/>
</dbReference>
<dbReference type="PANTHER" id="PTHR11652">
    <property type="entry name" value="30S RIBOSOMAL PROTEIN S12 FAMILY MEMBER"/>
    <property type="match status" value="1"/>
</dbReference>
<dbReference type="GO" id="GO:0005739">
    <property type="term" value="C:mitochondrion"/>
    <property type="evidence" value="ECO:0007669"/>
    <property type="project" value="UniProtKB-SubCell"/>
</dbReference>
<keyword evidence="8" id="KW-1185">Reference proteome</keyword>
<dbReference type="GeneID" id="111128024"/>
<dbReference type="Proteomes" id="UP000694844">
    <property type="component" value="Chromosome 4"/>
</dbReference>
<keyword evidence="4" id="KW-0689">Ribosomal protein</keyword>
<evidence type="ECO:0000313" key="9">
    <source>
        <dbReference type="RefSeq" id="XP_022329098.1"/>
    </source>
</evidence>
<dbReference type="FunFam" id="2.40.50.140:FF:000115">
    <property type="entry name" value="28S ribosomal protein S12, mitochondrial"/>
    <property type="match status" value="1"/>
</dbReference>
<keyword evidence="5" id="KW-0496">Mitochondrion</keyword>
<evidence type="ECO:0000256" key="4">
    <source>
        <dbReference type="ARBA" id="ARBA00022980"/>
    </source>
</evidence>
<evidence type="ECO:0000256" key="7">
    <source>
        <dbReference type="ARBA" id="ARBA00035248"/>
    </source>
</evidence>
<proteinExistence type="inferred from homology"/>
<keyword evidence="6" id="KW-0687">Ribonucleoprotein</keyword>
<accession>A0A8B8DNC9</accession>
<sequence length="160" mass="17822">MSLASLCQRFSKLMTSNLKMASSKCLSNPSPLINHAVEPRPGGSLILQRFETLNQMHRRGGPIKLKIKKMNKYLNANAYKRGVVLKLVIKKPKKPNSAQRKCVRIKLSNGKEATAYIPGEGHNLQEHSIVLVRGGRLQDVPGVSLQCVRGKYDLAHVKKK</sequence>
<dbReference type="KEGG" id="cvn:111128024"/>
<name>A0A8B8DNC9_CRAVI</name>
<comment type="similarity">
    <text evidence="2">Belongs to the universal ribosomal protein uS12 family.</text>
</comment>
<reference evidence="9 10" key="1">
    <citation type="submission" date="2025-04" db="UniProtKB">
        <authorList>
            <consortium name="RefSeq"/>
        </authorList>
    </citation>
    <scope>IDENTIFICATION</scope>
    <source>
        <tissue evidence="9 10">Whole sample</tissue>
    </source>
</reference>
<dbReference type="InterPro" id="IPR005679">
    <property type="entry name" value="Ribosomal_uS12_bac"/>
</dbReference>
<dbReference type="InterPro" id="IPR012340">
    <property type="entry name" value="NA-bd_OB-fold"/>
</dbReference>
<evidence type="ECO:0000313" key="10">
    <source>
        <dbReference type="RefSeq" id="XP_022329099.1"/>
    </source>
</evidence>
<evidence type="ECO:0000256" key="5">
    <source>
        <dbReference type="ARBA" id="ARBA00023128"/>
    </source>
</evidence>